<dbReference type="GO" id="GO:0005524">
    <property type="term" value="F:ATP binding"/>
    <property type="evidence" value="ECO:0007669"/>
    <property type="project" value="UniProtKB-KW"/>
</dbReference>
<dbReference type="AlphaFoldDB" id="A0A9D1AFP6"/>
<evidence type="ECO:0000256" key="1">
    <source>
        <dbReference type="ARBA" id="ARBA00003618"/>
    </source>
</evidence>
<dbReference type="Proteomes" id="UP000824179">
    <property type="component" value="Unassembled WGS sequence"/>
</dbReference>
<evidence type="ECO:0000256" key="6">
    <source>
        <dbReference type="ARBA" id="ARBA00022840"/>
    </source>
</evidence>
<dbReference type="InterPro" id="IPR003395">
    <property type="entry name" value="RecF/RecN/SMC_N"/>
</dbReference>
<dbReference type="InterPro" id="IPR027417">
    <property type="entry name" value="P-loop_NTPase"/>
</dbReference>
<sequence>MLERLVIKNIALIDSADIVFGAGLNILSGETGSGKSVILDSLNFVLGSKADKNMIRYGETEAYVRGEFTVAPQSAAVKALEELDIESDGEIIITRKYSADGKGNIKINGNTVTAGMLKTVSQHLVDVYGQSEHFALLSEANQLSVIDGLCGERAADIKNALSIFISEKRECLRRLKQLGGDSAERARRLDLLSYQIKEIDSAELKDGEEEELIAKRRIIDNTEKIASAVSGSLGAINGDGGGSDGISAARRLMANVSEYGDDYSSVSDRLDAVLAELQDIADTLSDMADGLEFDEADARRVEDRLDLIRNLKKKYGATVDEILAFRAKAGEEFDLLSDSEAVAEKLTKRLEELDESIFGECVKLTELRKNNAENFCRDVESELKSLNISGARFEVRFDEYDKSSANLTSVNGSDKVKFMFSANKGEPLKPLNKVISGGELSRFMLAIKTCLKDLNGISTYIFDEIDAGISGITARSVAEKFTDIAKNTQIIAVSHLPQICAAGDRNFLISKAEQNGGTVTSVREIVGDAKIAEIIRLTGGGETEAARQHAAELIAQYK</sequence>
<dbReference type="Gene3D" id="3.40.50.300">
    <property type="entry name" value="P-loop containing nucleotide triphosphate hydrolases"/>
    <property type="match status" value="2"/>
</dbReference>
<keyword evidence="5 9" id="KW-0227">DNA damage</keyword>
<evidence type="ECO:0000256" key="9">
    <source>
        <dbReference type="PIRNR" id="PIRNR003128"/>
    </source>
</evidence>
<reference evidence="11" key="2">
    <citation type="journal article" date="2021" name="PeerJ">
        <title>Extensive microbial diversity within the chicken gut microbiome revealed by metagenomics and culture.</title>
        <authorList>
            <person name="Gilroy R."/>
            <person name="Ravi A."/>
            <person name="Getino M."/>
            <person name="Pursley I."/>
            <person name="Horton D.L."/>
            <person name="Alikhan N.F."/>
            <person name="Baker D."/>
            <person name="Gharbi K."/>
            <person name="Hall N."/>
            <person name="Watson M."/>
            <person name="Adriaenssens E.M."/>
            <person name="Foster-Nyarko E."/>
            <person name="Jarju S."/>
            <person name="Secka A."/>
            <person name="Antonio M."/>
            <person name="Oren A."/>
            <person name="Chaudhuri R.R."/>
            <person name="La Ragione R."/>
            <person name="Hildebrand F."/>
            <person name="Pallen M.J."/>
        </authorList>
    </citation>
    <scope>NUCLEOTIDE SEQUENCE</scope>
    <source>
        <strain evidence="11">ChiW25-3613</strain>
    </source>
</reference>
<keyword evidence="4" id="KW-0547">Nucleotide-binding</keyword>
<comment type="similarity">
    <text evidence="2 9">Belongs to the RecN family.</text>
</comment>
<dbReference type="GO" id="GO:0043590">
    <property type="term" value="C:bacterial nucleoid"/>
    <property type="evidence" value="ECO:0007669"/>
    <property type="project" value="TreeGrafter"/>
</dbReference>
<evidence type="ECO:0000313" key="11">
    <source>
        <dbReference type="EMBL" id="HIR39463.1"/>
    </source>
</evidence>
<dbReference type="GO" id="GO:0009432">
    <property type="term" value="P:SOS response"/>
    <property type="evidence" value="ECO:0007669"/>
    <property type="project" value="TreeGrafter"/>
</dbReference>
<protein>
    <recommendedName>
        <fullName evidence="3 9">DNA repair protein RecN</fullName>
    </recommendedName>
    <alternativeName>
        <fullName evidence="8 9">Recombination protein N</fullName>
    </alternativeName>
</protein>
<evidence type="ECO:0000313" key="12">
    <source>
        <dbReference type="Proteomes" id="UP000824179"/>
    </source>
</evidence>
<reference evidence="11" key="1">
    <citation type="submission" date="2020-10" db="EMBL/GenBank/DDBJ databases">
        <authorList>
            <person name="Gilroy R."/>
        </authorList>
    </citation>
    <scope>NUCLEOTIDE SEQUENCE</scope>
    <source>
        <strain evidence="11">ChiW25-3613</strain>
    </source>
</reference>
<evidence type="ECO:0000256" key="5">
    <source>
        <dbReference type="ARBA" id="ARBA00022763"/>
    </source>
</evidence>
<dbReference type="GO" id="GO:0006310">
    <property type="term" value="P:DNA recombination"/>
    <property type="evidence" value="ECO:0007669"/>
    <property type="project" value="InterPro"/>
</dbReference>
<evidence type="ECO:0000256" key="8">
    <source>
        <dbReference type="ARBA" id="ARBA00033408"/>
    </source>
</evidence>
<evidence type="ECO:0000256" key="3">
    <source>
        <dbReference type="ARBA" id="ARBA00021315"/>
    </source>
</evidence>
<evidence type="ECO:0000256" key="4">
    <source>
        <dbReference type="ARBA" id="ARBA00022741"/>
    </source>
</evidence>
<comment type="caution">
    <text evidence="11">The sequence shown here is derived from an EMBL/GenBank/DDBJ whole genome shotgun (WGS) entry which is preliminary data.</text>
</comment>
<accession>A0A9D1AFP6</accession>
<dbReference type="PANTHER" id="PTHR11059:SF0">
    <property type="entry name" value="DNA REPAIR PROTEIN RECN"/>
    <property type="match status" value="1"/>
</dbReference>
<gene>
    <name evidence="11" type="primary">recN</name>
    <name evidence="11" type="ORF">IAB90_03675</name>
</gene>
<organism evidence="11 12">
    <name type="scientific">Candidatus Coproplasma stercoripullorum</name>
    <dbReference type="NCBI Taxonomy" id="2840751"/>
    <lineage>
        <taxon>Bacteria</taxon>
        <taxon>Bacillati</taxon>
        <taxon>Bacillota</taxon>
        <taxon>Clostridia</taxon>
        <taxon>Eubacteriales</taxon>
        <taxon>Candidatus Coproplasma</taxon>
    </lineage>
</organism>
<dbReference type="EMBL" id="DVHB01000062">
    <property type="protein sequence ID" value="HIR39463.1"/>
    <property type="molecule type" value="Genomic_DNA"/>
</dbReference>
<comment type="function">
    <text evidence="1 9">May be involved in recombinational repair of damaged DNA.</text>
</comment>
<evidence type="ECO:0000256" key="2">
    <source>
        <dbReference type="ARBA" id="ARBA00009441"/>
    </source>
</evidence>
<dbReference type="CDD" id="cd03241">
    <property type="entry name" value="ABC_RecN"/>
    <property type="match status" value="2"/>
</dbReference>
<evidence type="ECO:0000259" key="10">
    <source>
        <dbReference type="Pfam" id="PF02463"/>
    </source>
</evidence>
<dbReference type="PANTHER" id="PTHR11059">
    <property type="entry name" value="DNA REPAIR PROTEIN RECN"/>
    <property type="match status" value="1"/>
</dbReference>
<name>A0A9D1AFP6_9FIRM</name>
<feature type="domain" description="RecF/RecN/SMC N-terminal" evidence="10">
    <location>
        <begin position="1"/>
        <end position="514"/>
    </location>
</feature>
<dbReference type="Pfam" id="PF02463">
    <property type="entry name" value="SMC_N"/>
    <property type="match status" value="1"/>
</dbReference>
<dbReference type="GO" id="GO:0006281">
    <property type="term" value="P:DNA repair"/>
    <property type="evidence" value="ECO:0007669"/>
    <property type="project" value="UniProtKB-KW"/>
</dbReference>
<dbReference type="NCBIfam" id="TIGR00634">
    <property type="entry name" value="recN"/>
    <property type="match status" value="1"/>
</dbReference>
<keyword evidence="6" id="KW-0067">ATP-binding</keyword>
<evidence type="ECO:0000256" key="7">
    <source>
        <dbReference type="ARBA" id="ARBA00023204"/>
    </source>
</evidence>
<keyword evidence="7 9" id="KW-0234">DNA repair</keyword>
<dbReference type="InterPro" id="IPR004604">
    <property type="entry name" value="DNA_recomb/repair_RecN"/>
</dbReference>
<dbReference type="PIRSF" id="PIRSF003128">
    <property type="entry name" value="RecN"/>
    <property type="match status" value="1"/>
</dbReference>
<dbReference type="SUPFAM" id="SSF52540">
    <property type="entry name" value="P-loop containing nucleoside triphosphate hydrolases"/>
    <property type="match status" value="1"/>
</dbReference>
<proteinExistence type="inferred from homology"/>